<comment type="similarity">
    <text evidence="1 2">Belongs to the pirin family.</text>
</comment>
<dbReference type="RefSeq" id="WP_125568887.1">
    <property type="nucleotide sequence ID" value="NZ_AP019307.1"/>
</dbReference>
<evidence type="ECO:0000313" key="4">
    <source>
        <dbReference type="EMBL" id="BBH17607.1"/>
    </source>
</evidence>
<evidence type="ECO:0000313" key="5">
    <source>
        <dbReference type="Proteomes" id="UP000271573"/>
    </source>
</evidence>
<dbReference type="Pfam" id="PF02678">
    <property type="entry name" value="Pirin"/>
    <property type="match status" value="1"/>
</dbReference>
<name>A0A3G9IF70_9ACTN</name>
<dbReference type="SUPFAM" id="SSF51182">
    <property type="entry name" value="RmlC-like cupins"/>
    <property type="match status" value="1"/>
</dbReference>
<dbReference type="EMBL" id="AP019307">
    <property type="protein sequence ID" value="BBH17607.1"/>
    <property type="molecule type" value="Genomic_DNA"/>
</dbReference>
<dbReference type="OrthoDB" id="321327at2"/>
<keyword evidence="5" id="KW-1185">Reference proteome</keyword>
<dbReference type="Proteomes" id="UP000271573">
    <property type="component" value="Chromosome"/>
</dbReference>
<evidence type="ECO:0000256" key="2">
    <source>
        <dbReference type="RuleBase" id="RU003457"/>
    </source>
</evidence>
<accession>A0A3G9IF70</accession>
<protein>
    <recommendedName>
        <fullName evidence="3">Pirin N-terminal domain-containing protein</fullName>
    </recommendedName>
</protein>
<organism evidence="4 5">
    <name type="scientific">Nocardioides baekrokdamisoli</name>
    <dbReference type="NCBI Taxonomy" id="1804624"/>
    <lineage>
        <taxon>Bacteria</taxon>
        <taxon>Bacillati</taxon>
        <taxon>Actinomycetota</taxon>
        <taxon>Actinomycetes</taxon>
        <taxon>Propionibacteriales</taxon>
        <taxon>Nocardioidaceae</taxon>
        <taxon>Nocardioides</taxon>
    </lineage>
</organism>
<dbReference type="KEGG" id="nbe:Back2_18940"/>
<dbReference type="PANTHER" id="PTHR43212:SF3">
    <property type="entry name" value="QUERCETIN 2,3-DIOXYGENASE"/>
    <property type="match status" value="1"/>
</dbReference>
<dbReference type="InterPro" id="IPR011051">
    <property type="entry name" value="RmlC_Cupin_sf"/>
</dbReference>
<dbReference type="PANTHER" id="PTHR43212">
    <property type="entry name" value="QUERCETIN 2,3-DIOXYGENASE"/>
    <property type="match status" value="1"/>
</dbReference>
<dbReference type="InterPro" id="IPR012093">
    <property type="entry name" value="Pirin"/>
</dbReference>
<dbReference type="Gene3D" id="2.60.120.10">
    <property type="entry name" value="Jelly Rolls"/>
    <property type="match status" value="1"/>
</dbReference>
<feature type="domain" description="Pirin N-terminal" evidence="3">
    <location>
        <begin position="16"/>
        <end position="118"/>
    </location>
</feature>
<sequence length="210" mass="22438">MTVTILRSGDRFTEREQGRMTWHAFSFGPFYDPARVSFGPLVLCDEHLLGDGQGFSTHPHQGVTIVTVPTAGAVRHTDSLGNERVVSPGQVGIFETAGGVTHSEIAAASATRFVQFWLTSEAEEPAYAVDDLSEGLAVGPHRLERLVLAAGDAVEIAGGTRRFVFMASGSLVRNSLAEPLSQGDAYLIDDQDPVTVTAATDVILLVWTLA</sequence>
<dbReference type="InterPro" id="IPR003829">
    <property type="entry name" value="Pirin_N_dom"/>
</dbReference>
<evidence type="ECO:0000256" key="1">
    <source>
        <dbReference type="ARBA" id="ARBA00008416"/>
    </source>
</evidence>
<gene>
    <name evidence="4" type="ORF">Back2_18940</name>
</gene>
<dbReference type="AlphaFoldDB" id="A0A3G9IF70"/>
<proteinExistence type="inferred from homology"/>
<evidence type="ECO:0000259" key="3">
    <source>
        <dbReference type="Pfam" id="PF02678"/>
    </source>
</evidence>
<reference evidence="4 5" key="1">
    <citation type="submission" date="2018-11" db="EMBL/GenBank/DDBJ databases">
        <title>Complete genome sequence of Nocardioides baekrokdamisoli strain KCTC 39748.</title>
        <authorList>
            <person name="Kang S.W."/>
            <person name="Lee K.C."/>
            <person name="Kim K.K."/>
            <person name="Kim J.S."/>
            <person name="Kim D.S."/>
            <person name="Ko S.H."/>
            <person name="Yang S.H."/>
            <person name="Shin Y.K."/>
            <person name="Lee J.S."/>
        </authorList>
    </citation>
    <scope>NUCLEOTIDE SEQUENCE [LARGE SCALE GENOMIC DNA]</scope>
    <source>
        <strain evidence="4 5">KCTC 39748</strain>
    </source>
</reference>
<dbReference type="InterPro" id="IPR014710">
    <property type="entry name" value="RmlC-like_jellyroll"/>
</dbReference>